<proteinExistence type="predicted"/>
<dbReference type="InterPro" id="IPR023614">
    <property type="entry name" value="Porin_dom_sf"/>
</dbReference>
<dbReference type="Pfam" id="PF07396">
    <property type="entry name" value="Porin_O_P"/>
    <property type="match status" value="2"/>
</dbReference>
<protein>
    <submittedName>
        <fullName evidence="2">Porin</fullName>
    </submittedName>
</protein>
<dbReference type="InterPro" id="IPR010870">
    <property type="entry name" value="Porin_O/P"/>
</dbReference>
<keyword evidence="3" id="KW-1185">Reference proteome</keyword>
<organism evidence="2 3">
    <name type="scientific">Namhaeicola litoreus</name>
    <dbReference type="NCBI Taxonomy" id="1052145"/>
    <lineage>
        <taxon>Bacteria</taxon>
        <taxon>Pseudomonadati</taxon>
        <taxon>Bacteroidota</taxon>
        <taxon>Flavobacteriia</taxon>
        <taxon>Flavobacteriales</taxon>
        <taxon>Flavobacteriaceae</taxon>
        <taxon>Namhaeicola</taxon>
    </lineage>
</organism>
<keyword evidence="1" id="KW-0732">Signal</keyword>
<dbReference type="RefSeq" id="WP_377178329.1">
    <property type="nucleotide sequence ID" value="NZ_JBHTMY010000003.1"/>
</dbReference>
<evidence type="ECO:0000313" key="2">
    <source>
        <dbReference type="EMBL" id="MFD1315806.1"/>
    </source>
</evidence>
<dbReference type="SUPFAM" id="SSF56935">
    <property type="entry name" value="Porins"/>
    <property type="match status" value="1"/>
</dbReference>
<evidence type="ECO:0000256" key="1">
    <source>
        <dbReference type="SAM" id="SignalP"/>
    </source>
</evidence>
<feature type="chain" id="PRO_5046951485" evidence="1">
    <location>
        <begin position="22"/>
        <end position="345"/>
    </location>
</feature>
<comment type="caution">
    <text evidence="2">The sequence shown here is derived from an EMBL/GenBank/DDBJ whole genome shotgun (WGS) entry which is preliminary data.</text>
</comment>
<gene>
    <name evidence="2" type="ORF">ACFQ39_09275</name>
</gene>
<dbReference type="EMBL" id="JBHTMY010000003">
    <property type="protein sequence ID" value="MFD1315806.1"/>
    <property type="molecule type" value="Genomic_DNA"/>
</dbReference>
<dbReference type="Proteomes" id="UP001597201">
    <property type="component" value="Unassembled WGS sequence"/>
</dbReference>
<feature type="signal peptide" evidence="1">
    <location>
        <begin position="1"/>
        <end position="21"/>
    </location>
</feature>
<dbReference type="Gene3D" id="2.40.160.10">
    <property type="entry name" value="Porin"/>
    <property type="match status" value="1"/>
</dbReference>
<name>A0ABW3Y3T7_9FLAO</name>
<accession>A0ABW3Y3T7</accession>
<evidence type="ECO:0000313" key="3">
    <source>
        <dbReference type="Proteomes" id="UP001597201"/>
    </source>
</evidence>
<reference evidence="3" key="1">
    <citation type="journal article" date="2019" name="Int. J. Syst. Evol. Microbiol.">
        <title>The Global Catalogue of Microorganisms (GCM) 10K type strain sequencing project: providing services to taxonomists for standard genome sequencing and annotation.</title>
        <authorList>
            <consortium name="The Broad Institute Genomics Platform"/>
            <consortium name="The Broad Institute Genome Sequencing Center for Infectious Disease"/>
            <person name="Wu L."/>
            <person name="Ma J."/>
        </authorList>
    </citation>
    <scope>NUCLEOTIDE SEQUENCE [LARGE SCALE GENOMIC DNA]</scope>
    <source>
        <strain evidence="3">CCUG 61485</strain>
    </source>
</reference>
<sequence length="345" mass="39623">MKKIILVIIVMFTLQMGVSYAQGCDADMPGATSDSTNAAIKIFGYIQPEYDYTFSDPSVNTFTFRRARIGVRGKVLNDFSYYMMIEASPFIGGEGKAYLMDAFVAWEKYNWARIAMGSYKQPFSLELYTPCFALTTIDRSIVVDQLVAPQRDYGIMLLGGNQYNRLNYWVAVMNGRGLLVKDNNAKKDIITRVTYKPFQFMQIGGSFRYGYPNNDDDTRTTYGGEVLFNFGNWHIQGEYIYDEGEYNRAAGGGCGSEPVELGEERDGAYGMIWYDLKGGFQPVFKYEFFDPSHEVKEIGYQERMTIGLNYFFNDYIRVQLNYQANIETYINQDNDRFLAQIQVKF</sequence>